<accession>A0ABY8L9I0</accession>
<proteinExistence type="predicted"/>
<dbReference type="Proteomes" id="UP001243420">
    <property type="component" value="Chromosome"/>
</dbReference>
<dbReference type="Pfam" id="PF04248">
    <property type="entry name" value="NTP_transf_9"/>
    <property type="match status" value="1"/>
</dbReference>
<gene>
    <name evidence="2" type="ORF">P8627_13370</name>
</gene>
<feature type="domain" description="DUF427" evidence="1">
    <location>
        <begin position="14"/>
        <end position="105"/>
    </location>
</feature>
<name>A0ABY8L9I0_9RHOB</name>
<dbReference type="RefSeq" id="WP_279964676.1">
    <property type="nucleotide sequence ID" value="NZ_CP122537.1"/>
</dbReference>
<keyword evidence="3" id="KW-1185">Reference proteome</keyword>
<dbReference type="PANTHER" id="PTHR34310">
    <property type="entry name" value="DUF427 DOMAIN PROTEIN (AFU_ORTHOLOGUE AFUA_3G02220)"/>
    <property type="match status" value="1"/>
</dbReference>
<dbReference type="Gene3D" id="2.170.150.40">
    <property type="entry name" value="Domain of unknown function (DUF427)"/>
    <property type="match status" value="1"/>
</dbReference>
<dbReference type="InterPro" id="IPR007361">
    <property type="entry name" value="DUF427"/>
</dbReference>
<dbReference type="PANTHER" id="PTHR34310:SF9">
    <property type="entry name" value="BLR5716 PROTEIN"/>
    <property type="match status" value="1"/>
</dbReference>
<dbReference type="InterPro" id="IPR038694">
    <property type="entry name" value="DUF427_sf"/>
</dbReference>
<sequence>MAHIRVTPAEGVWTVRSDDGVIVESRNAKILNEGDMPFVVYFPRDDIALALFERSSKSTHCPHKGDASYFSYVGQSARIADVAWSYEDVTNPDAKDVEAHLAFDAGKVTVERV</sequence>
<reference evidence="2 3" key="1">
    <citation type="submission" date="2023-04" db="EMBL/GenBank/DDBJ databases">
        <title>Jannaschia ovalis sp. nov., a marine bacterium isolated from sea tidal flat.</title>
        <authorList>
            <person name="Kwon D.Y."/>
            <person name="Kim J.-J."/>
        </authorList>
    </citation>
    <scope>NUCLEOTIDE SEQUENCE [LARGE SCALE GENOMIC DNA]</scope>
    <source>
        <strain evidence="2 3">GRR-S6-38</strain>
    </source>
</reference>
<evidence type="ECO:0000313" key="2">
    <source>
        <dbReference type="EMBL" id="WGH78011.1"/>
    </source>
</evidence>
<protein>
    <submittedName>
        <fullName evidence="2">DUF427 domain-containing protein</fullName>
    </submittedName>
</protein>
<evidence type="ECO:0000259" key="1">
    <source>
        <dbReference type="Pfam" id="PF04248"/>
    </source>
</evidence>
<dbReference type="EMBL" id="CP122537">
    <property type="protein sequence ID" value="WGH78011.1"/>
    <property type="molecule type" value="Genomic_DNA"/>
</dbReference>
<organism evidence="2 3">
    <name type="scientific">Jannaschia ovalis</name>
    <dbReference type="NCBI Taxonomy" id="3038773"/>
    <lineage>
        <taxon>Bacteria</taxon>
        <taxon>Pseudomonadati</taxon>
        <taxon>Pseudomonadota</taxon>
        <taxon>Alphaproteobacteria</taxon>
        <taxon>Rhodobacterales</taxon>
        <taxon>Roseobacteraceae</taxon>
        <taxon>Jannaschia</taxon>
    </lineage>
</organism>
<evidence type="ECO:0000313" key="3">
    <source>
        <dbReference type="Proteomes" id="UP001243420"/>
    </source>
</evidence>